<keyword evidence="3 9" id="KW-0813">Transport</keyword>
<evidence type="ECO:0000256" key="1">
    <source>
        <dbReference type="ARBA" id="ARBA00004567"/>
    </source>
</evidence>
<dbReference type="AlphaFoldDB" id="A0A1Y5I2U9"/>
<reference evidence="12" key="1">
    <citation type="submission" date="2017-04" db="EMBL/GenBank/DDBJ databases">
        <title>Population genomics of picophytoplankton unveils novel chromosome hypervariability.</title>
        <authorList>
            <consortium name="DOE Joint Genome Institute"/>
            <person name="Blanc-Mathieu R."/>
            <person name="Krasovec M."/>
            <person name="Hebrard M."/>
            <person name="Yau S."/>
            <person name="Desgranges E."/>
            <person name="Martin J."/>
            <person name="Schackwitz W."/>
            <person name="Kuo A."/>
            <person name="Salin G."/>
            <person name="Donnadieu C."/>
            <person name="Desdevises Y."/>
            <person name="Sanchez-Ferandin S."/>
            <person name="Moreau H."/>
            <person name="Rivals E."/>
            <person name="Grigoriev I.V."/>
            <person name="Grimsley N."/>
            <person name="Eyre-Walker A."/>
            <person name="Piganeau G."/>
        </authorList>
    </citation>
    <scope>NUCLEOTIDE SEQUENCE [LARGE SCALE GENOMIC DNA]</scope>
    <source>
        <strain evidence="12">RCC 1115</strain>
    </source>
</reference>
<dbReference type="GO" id="GO:0005543">
    <property type="term" value="F:phospholipid binding"/>
    <property type="evidence" value="ECO:0007669"/>
    <property type="project" value="TreeGrafter"/>
</dbReference>
<proteinExistence type="inferred from homology"/>
<dbReference type="GO" id="GO:0003676">
    <property type="term" value="F:nucleic acid binding"/>
    <property type="evidence" value="ECO:0007669"/>
    <property type="project" value="InterPro"/>
</dbReference>
<dbReference type="GO" id="GO:0017056">
    <property type="term" value="F:structural constituent of nuclear pore"/>
    <property type="evidence" value="ECO:0007669"/>
    <property type="project" value="TreeGrafter"/>
</dbReference>
<dbReference type="CDD" id="cd12441">
    <property type="entry name" value="RRM_Nup53_like"/>
    <property type="match status" value="1"/>
</dbReference>
<keyword evidence="5" id="KW-0653">Protein transport</keyword>
<feature type="compositionally biased region" description="Low complexity" evidence="10">
    <location>
        <begin position="388"/>
        <end position="405"/>
    </location>
</feature>
<accession>A0A1Y5I2U9</accession>
<gene>
    <name evidence="12" type="ORF">BE221DRAFT_79717</name>
</gene>
<comment type="similarity">
    <text evidence="2">Belongs to the Nup35 family.</text>
</comment>
<evidence type="ECO:0000256" key="6">
    <source>
        <dbReference type="ARBA" id="ARBA00023010"/>
    </source>
</evidence>
<evidence type="ECO:0000313" key="12">
    <source>
        <dbReference type="EMBL" id="OUS43858.1"/>
    </source>
</evidence>
<dbReference type="eggNOG" id="KOG4285">
    <property type="taxonomic scope" value="Eukaryota"/>
</dbReference>
<evidence type="ECO:0000256" key="7">
    <source>
        <dbReference type="ARBA" id="ARBA00023132"/>
    </source>
</evidence>
<evidence type="ECO:0000256" key="8">
    <source>
        <dbReference type="ARBA" id="ARBA00023242"/>
    </source>
</evidence>
<sequence length="424" mass="44820">MDGGASLRSANGGRNADGTPRAQKFSSLLFASPNRDAQQGAGLYRTESLTGGGNSTPRTSGGTNRYFGGGAGASVNRGKLEERATPTPAPVIGGASARGTPLFTRTETGGGDDHTPGFLRRAIEKTQAENARGSDARAGEEAVSAWLGSNATKSSAPSTTNAAFTASAALNDAEAEHWVTVYGFSKDEKSIVLREFQRDGDIVNFGSFDESGRGVNWLHVRFAAKESARRALRRNGQNISGIMVGVKELDAKAKMDIGSGASGEGRLSRNSSVRRVAPIRDGVALQQRQRTTWDKVLQFVFGASSGLSLPIARSLSMASCAVTTDGIIISPLYMSFFSSRTVTRSCVMLNSSSSLPHSSPSPHATPSTLRNGNNLFRHHFVSKRPGLSRSISRNSSPPRSGSPASTRLQPPPPSSRAFPVHNIR</sequence>
<dbReference type="GO" id="GO:0006607">
    <property type="term" value="P:NLS-bearing protein import into nucleus"/>
    <property type="evidence" value="ECO:0007669"/>
    <property type="project" value="TreeGrafter"/>
</dbReference>
<dbReference type="PANTHER" id="PTHR21527:SF6">
    <property type="entry name" value="NUCLEOPORIN NUP35"/>
    <property type="match status" value="1"/>
</dbReference>
<dbReference type="GO" id="GO:0006999">
    <property type="term" value="P:nuclear pore organization"/>
    <property type="evidence" value="ECO:0007669"/>
    <property type="project" value="TreeGrafter"/>
</dbReference>
<feature type="compositionally biased region" description="Low complexity" evidence="10">
    <location>
        <begin position="351"/>
        <end position="369"/>
    </location>
</feature>
<comment type="subcellular location">
    <subcellularLocation>
        <location evidence="1">Nucleus</location>
        <location evidence="1">Nuclear pore complex</location>
    </subcellularLocation>
</comment>
<name>A0A1Y5I2U9_OSTTA</name>
<organism evidence="12">
    <name type="scientific">Ostreococcus tauri</name>
    <name type="common">Marine green alga</name>
    <dbReference type="NCBI Taxonomy" id="70448"/>
    <lineage>
        <taxon>Eukaryota</taxon>
        <taxon>Viridiplantae</taxon>
        <taxon>Chlorophyta</taxon>
        <taxon>Mamiellophyceae</taxon>
        <taxon>Mamiellales</taxon>
        <taxon>Bathycoccaceae</taxon>
        <taxon>Ostreococcus</taxon>
    </lineage>
</organism>
<dbReference type="SUPFAM" id="SSF54928">
    <property type="entry name" value="RNA-binding domain, RBD"/>
    <property type="match status" value="1"/>
</dbReference>
<dbReference type="PANTHER" id="PTHR21527">
    <property type="entry name" value="NUCLEOPORIN NUP35"/>
    <property type="match status" value="1"/>
</dbReference>
<protein>
    <recommendedName>
        <fullName evidence="11">RRM Nup35-type domain-containing protein</fullName>
    </recommendedName>
</protein>
<feature type="region of interest" description="Disordered" evidence="10">
    <location>
        <begin position="384"/>
        <end position="424"/>
    </location>
</feature>
<feature type="region of interest" description="Disordered" evidence="10">
    <location>
        <begin position="1"/>
        <end position="72"/>
    </location>
</feature>
<evidence type="ECO:0000256" key="9">
    <source>
        <dbReference type="PROSITE-ProRule" id="PRU00804"/>
    </source>
</evidence>
<dbReference type="Proteomes" id="UP000195557">
    <property type="component" value="Unassembled WGS sequence"/>
</dbReference>
<evidence type="ECO:0000256" key="5">
    <source>
        <dbReference type="ARBA" id="ARBA00022927"/>
    </source>
</evidence>
<evidence type="ECO:0000256" key="4">
    <source>
        <dbReference type="ARBA" id="ARBA00022816"/>
    </source>
</evidence>
<evidence type="ECO:0000256" key="3">
    <source>
        <dbReference type="ARBA" id="ARBA00022448"/>
    </source>
</evidence>
<evidence type="ECO:0000259" key="11">
    <source>
        <dbReference type="PROSITE" id="PS51472"/>
    </source>
</evidence>
<keyword evidence="7 9" id="KW-0906">Nuclear pore complex</keyword>
<dbReference type="GO" id="GO:0044615">
    <property type="term" value="C:nuclear pore nuclear basket"/>
    <property type="evidence" value="ECO:0007669"/>
    <property type="project" value="TreeGrafter"/>
</dbReference>
<dbReference type="Pfam" id="PF05172">
    <property type="entry name" value="RRM_Nup35"/>
    <property type="match status" value="1"/>
</dbReference>
<keyword evidence="4 9" id="KW-0509">mRNA transport</keyword>
<dbReference type="InterPro" id="IPR007846">
    <property type="entry name" value="RRM_NUP35_dom"/>
</dbReference>
<evidence type="ECO:0000256" key="10">
    <source>
        <dbReference type="SAM" id="MobiDB-lite"/>
    </source>
</evidence>
<dbReference type="Gene3D" id="3.30.70.330">
    <property type="match status" value="1"/>
</dbReference>
<feature type="domain" description="RRM Nup35-type" evidence="11">
    <location>
        <begin position="173"/>
        <end position="256"/>
    </location>
</feature>
<keyword evidence="8 9" id="KW-0539">Nucleus</keyword>
<evidence type="ECO:0000256" key="2">
    <source>
        <dbReference type="ARBA" id="ARBA00009454"/>
    </source>
</evidence>
<dbReference type="GO" id="GO:0044613">
    <property type="term" value="C:nuclear pore central transport channel"/>
    <property type="evidence" value="ECO:0007669"/>
    <property type="project" value="TreeGrafter"/>
</dbReference>
<dbReference type="GO" id="GO:0051028">
    <property type="term" value="P:mRNA transport"/>
    <property type="evidence" value="ECO:0007669"/>
    <property type="project" value="UniProtKB-UniRule"/>
</dbReference>
<keyword evidence="6" id="KW-0811">Translocation</keyword>
<dbReference type="EMBL" id="KZ155826">
    <property type="protein sequence ID" value="OUS43858.1"/>
    <property type="molecule type" value="Genomic_DNA"/>
</dbReference>
<dbReference type="PROSITE" id="PS51472">
    <property type="entry name" value="RRM_NUP35"/>
    <property type="match status" value="1"/>
</dbReference>
<dbReference type="InterPro" id="IPR012677">
    <property type="entry name" value="Nucleotide-bd_a/b_plait_sf"/>
</dbReference>
<dbReference type="FunFam" id="3.30.70.330:FF:000095">
    <property type="entry name" value="Putative Nucleoporin NUP53"/>
    <property type="match status" value="1"/>
</dbReference>
<feature type="region of interest" description="Disordered" evidence="10">
    <location>
        <begin position="351"/>
        <end position="372"/>
    </location>
</feature>
<dbReference type="InterPro" id="IPR035979">
    <property type="entry name" value="RBD_domain_sf"/>
</dbReference>